<keyword evidence="2" id="KW-1185">Reference proteome</keyword>
<proteinExistence type="predicted"/>
<accession>A0A1M7FG17</accession>
<reference evidence="2" key="1">
    <citation type="submission" date="2016-11" db="EMBL/GenBank/DDBJ databases">
        <authorList>
            <person name="Varghese N."/>
            <person name="Submissions S."/>
        </authorList>
    </citation>
    <scope>NUCLEOTIDE SEQUENCE [LARGE SCALE GENOMIC DNA]</scope>
    <source>
        <strain evidence="2">DSM 18569</strain>
    </source>
</reference>
<name>A0A1M7FG17_9BACT</name>
<dbReference type="STRING" id="1121959.SAMN02746009_03833"/>
<gene>
    <name evidence="1" type="ORF">SAMN02746009_03833</name>
</gene>
<dbReference type="Proteomes" id="UP000183947">
    <property type="component" value="Unassembled WGS sequence"/>
</dbReference>
<organism evidence="1 2">
    <name type="scientific">Hymenobacter psychrotolerans DSM 18569</name>
    <dbReference type="NCBI Taxonomy" id="1121959"/>
    <lineage>
        <taxon>Bacteria</taxon>
        <taxon>Pseudomonadati</taxon>
        <taxon>Bacteroidota</taxon>
        <taxon>Cytophagia</taxon>
        <taxon>Cytophagales</taxon>
        <taxon>Hymenobacteraceae</taxon>
        <taxon>Hymenobacter</taxon>
    </lineage>
</organism>
<dbReference type="AlphaFoldDB" id="A0A1M7FG17"/>
<sequence length="76" mass="8632">MTRLQAAIPTLSAADAQLVVSRIKEETRWAMSRFYDVRDGELSTEQATRAVQEHLPDLNQNNLSGLISYCQYSSER</sequence>
<evidence type="ECO:0000313" key="1">
    <source>
        <dbReference type="EMBL" id="SHM03052.1"/>
    </source>
</evidence>
<protein>
    <submittedName>
        <fullName evidence="1">Uncharacterized protein</fullName>
    </submittedName>
</protein>
<evidence type="ECO:0000313" key="2">
    <source>
        <dbReference type="Proteomes" id="UP000183947"/>
    </source>
</evidence>
<dbReference type="EMBL" id="FRAS01000030">
    <property type="protein sequence ID" value="SHM03052.1"/>
    <property type="molecule type" value="Genomic_DNA"/>
</dbReference>